<reference evidence="1" key="1">
    <citation type="submission" date="2022-08" db="EMBL/GenBank/DDBJ databases">
        <authorList>
            <person name="Kallberg Y."/>
            <person name="Tangrot J."/>
            <person name="Rosling A."/>
        </authorList>
    </citation>
    <scope>NUCLEOTIDE SEQUENCE</scope>
    <source>
        <strain evidence="1">Wild A</strain>
    </source>
</reference>
<dbReference type="AlphaFoldDB" id="A0A9W4WW14"/>
<sequence length="176" mass="20555">MKGSIQKSIILSPRFGKLQMKSKIIKPRHIPKIINWIQGHDDKISENDEKDYLFTVKYAFNLLPESDSISDILDHKSTLMLVKDRNSSKIYGGYKSYESNNSDLALFNDKCNCFIFCFENNEDTRDVKMTRINYNYLDRRLNFSFKDYYGSVIKIIGLDPLEVEAFEVKKIVKGLE</sequence>
<evidence type="ECO:0000313" key="2">
    <source>
        <dbReference type="Proteomes" id="UP001153678"/>
    </source>
</evidence>
<comment type="caution">
    <text evidence="1">The sequence shown here is derived from an EMBL/GenBank/DDBJ whole genome shotgun (WGS) entry which is preliminary data.</text>
</comment>
<gene>
    <name evidence="1" type="ORF">FWILDA_LOCUS14823</name>
</gene>
<protein>
    <submittedName>
        <fullName evidence="1">6128_t:CDS:1</fullName>
    </submittedName>
</protein>
<organism evidence="1 2">
    <name type="scientific">Funneliformis geosporum</name>
    <dbReference type="NCBI Taxonomy" id="1117311"/>
    <lineage>
        <taxon>Eukaryota</taxon>
        <taxon>Fungi</taxon>
        <taxon>Fungi incertae sedis</taxon>
        <taxon>Mucoromycota</taxon>
        <taxon>Glomeromycotina</taxon>
        <taxon>Glomeromycetes</taxon>
        <taxon>Glomerales</taxon>
        <taxon>Glomeraceae</taxon>
        <taxon>Funneliformis</taxon>
    </lineage>
</organism>
<keyword evidence="2" id="KW-1185">Reference proteome</keyword>
<evidence type="ECO:0000313" key="1">
    <source>
        <dbReference type="EMBL" id="CAI2190934.1"/>
    </source>
</evidence>
<dbReference type="Proteomes" id="UP001153678">
    <property type="component" value="Unassembled WGS sequence"/>
</dbReference>
<proteinExistence type="predicted"/>
<dbReference type="EMBL" id="CAMKVN010006955">
    <property type="protein sequence ID" value="CAI2190934.1"/>
    <property type="molecule type" value="Genomic_DNA"/>
</dbReference>
<name>A0A9W4WW14_9GLOM</name>
<accession>A0A9W4WW14</accession>